<reference evidence="6 7" key="1">
    <citation type="submission" date="2023-06" db="EMBL/GenBank/DDBJ databases">
        <authorList>
            <person name="Oyuntsetseg B."/>
            <person name="Kim S.B."/>
        </authorList>
    </citation>
    <scope>NUCLEOTIDE SEQUENCE [LARGE SCALE GENOMIC DNA]</scope>
    <source>
        <strain evidence="6 7">2-15</strain>
    </source>
</reference>
<evidence type="ECO:0000256" key="2">
    <source>
        <dbReference type="ARBA" id="ARBA00023125"/>
    </source>
</evidence>
<gene>
    <name evidence="6" type="ORF">QRX50_47765</name>
</gene>
<keyword evidence="1" id="KW-0805">Transcription regulation</keyword>
<protein>
    <submittedName>
        <fullName evidence="6">TetR/AcrR family transcriptional regulator</fullName>
    </submittedName>
</protein>
<dbReference type="AlphaFoldDB" id="A0A9Y2IGN6"/>
<keyword evidence="3" id="KW-0804">Transcription</keyword>
<accession>A0A9Y2IGN6</accession>
<evidence type="ECO:0000259" key="5">
    <source>
        <dbReference type="PROSITE" id="PS50977"/>
    </source>
</evidence>
<evidence type="ECO:0000313" key="7">
    <source>
        <dbReference type="Proteomes" id="UP001236014"/>
    </source>
</evidence>
<dbReference type="Pfam" id="PF16859">
    <property type="entry name" value="TetR_C_11"/>
    <property type="match status" value="1"/>
</dbReference>
<dbReference type="KEGG" id="acab:QRX50_47765"/>
<sequence length="212" mass="22446">MASEMAGTRRPGGRTERTRLAVLQATLDLLAEQGFTNLTVDAVADRSGVHKTTIYRRWESRDGLVAAALRLGTEQPWTAPDTGSLAGDLAETLLELVQYFTEPGLRELPTASVLAAFHSPRAAEALHAFYEDRHGRSAVMVTRAISRGEVPAGTDAAEVVRVASGPIFYRLFISREPVTAADARVAAEAAAAAARAGVFVRDSARGGAESGA</sequence>
<dbReference type="EMBL" id="CP127294">
    <property type="protein sequence ID" value="WIX78946.1"/>
    <property type="molecule type" value="Genomic_DNA"/>
</dbReference>
<dbReference type="InterPro" id="IPR009057">
    <property type="entry name" value="Homeodomain-like_sf"/>
</dbReference>
<dbReference type="GO" id="GO:0000976">
    <property type="term" value="F:transcription cis-regulatory region binding"/>
    <property type="evidence" value="ECO:0007669"/>
    <property type="project" value="TreeGrafter"/>
</dbReference>
<dbReference type="Pfam" id="PF00440">
    <property type="entry name" value="TetR_N"/>
    <property type="match status" value="1"/>
</dbReference>
<feature type="domain" description="HTH tetR-type" evidence="5">
    <location>
        <begin position="16"/>
        <end position="76"/>
    </location>
</feature>
<name>A0A9Y2IGN6_9PSEU</name>
<dbReference type="Proteomes" id="UP001236014">
    <property type="component" value="Chromosome"/>
</dbReference>
<evidence type="ECO:0000256" key="4">
    <source>
        <dbReference type="PROSITE-ProRule" id="PRU00335"/>
    </source>
</evidence>
<dbReference type="PROSITE" id="PS50977">
    <property type="entry name" value="HTH_TETR_2"/>
    <property type="match status" value="1"/>
</dbReference>
<keyword evidence="2 4" id="KW-0238">DNA-binding</keyword>
<dbReference type="InterPro" id="IPR036271">
    <property type="entry name" value="Tet_transcr_reg_TetR-rel_C_sf"/>
</dbReference>
<proteinExistence type="predicted"/>
<organism evidence="6 7">
    <name type="scientific">Amycolatopsis carbonis</name>
    <dbReference type="NCBI Taxonomy" id="715471"/>
    <lineage>
        <taxon>Bacteria</taxon>
        <taxon>Bacillati</taxon>
        <taxon>Actinomycetota</taxon>
        <taxon>Actinomycetes</taxon>
        <taxon>Pseudonocardiales</taxon>
        <taxon>Pseudonocardiaceae</taxon>
        <taxon>Amycolatopsis</taxon>
    </lineage>
</organism>
<dbReference type="SUPFAM" id="SSF46689">
    <property type="entry name" value="Homeodomain-like"/>
    <property type="match status" value="1"/>
</dbReference>
<dbReference type="Gene3D" id="1.10.10.60">
    <property type="entry name" value="Homeodomain-like"/>
    <property type="match status" value="1"/>
</dbReference>
<dbReference type="GO" id="GO:0003700">
    <property type="term" value="F:DNA-binding transcription factor activity"/>
    <property type="evidence" value="ECO:0007669"/>
    <property type="project" value="TreeGrafter"/>
</dbReference>
<dbReference type="PANTHER" id="PTHR30055">
    <property type="entry name" value="HTH-TYPE TRANSCRIPTIONAL REGULATOR RUTR"/>
    <property type="match status" value="1"/>
</dbReference>
<evidence type="ECO:0000256" key="3">
    <source>
        <dbReference type="ARBA" id="ARBA00023163"/>
    </source>
</evidence>
<evidence type="ECO:0000256" key="1">
    <source>
        <dbReference type="ARBA" id="ARBA00023015"/>
    </source>
</evidence>
<evidence type="ECO:0000313" key="6">
    <source>
        <dbReference type="EMBL" id="WIX78946.1"/>
    </source>
</evidence>
<dbReference type="InterPro" id="IPR050109">
    <property type="entry name" value="HTH-type_TetR-like_transc_reg"/>
</dbReference>
<dbReference type="InterPro" id="IPR001647">
    <property type="entry name" value="HTH_TetR"/>
</dbReference>
<dbReference type="PRINTS" id="PR00455">
    <property type="entry name" value="HTHTETR"/>
</dbReference>
<feature type="DNA-binding region" description="H-T-H motif" evidence="4">
    <location>
        <begin position="39"/>
        <end position="58"/>
    </location>
</feature>
<dbReference type="RefSeq" id="WP_285969645.1">
    <property type="nucleotide sequence ID" value="NZ_CP127294.1"/>
</dbReference>
<dbReference type="PANTHER" id="PTHR30055:SF148">
    <property type="entry name" value="TETR-FAMILY TRANSCRIPTIONAL REGULATOR"/>
    <property type="match status" value="1"/>
</dbReference>
<dbReference type="SUPFAM" id="SSF48498">
    <property type="entry name" value="Tetracyclin repressor-like, C-terminal domain"/>
    <property type="match status" value="1"/>
</dbReference>
<dbReference type="Gene3D" id="1.10.357.10">
    <property type="entry name" value="Tetracycline Repressor, domain 2"/>
    <property type="match status" value="1"/>
</dbReference>
<dbReference type="InterPro" id="IPR011075">
    <property type="entry name" value="TetR_C"/>
</dbReference>
<keyword evidence="7" id="KW-1185">Reference proteome</keyword>